<reference evidence="2" key="1">
    <citation type="submission" date="2020-11" db="EMBL/GenBank/DDBJ databases">
        <authorList>
            <consortium name="DOE Joint Genome Institute"/>
            <person name="Ahrendt S."/>
            <person name="Riley R."/>
            <person name="Andreopoulos W."/>
            <person name="LaButti K."/>
            <person name="Pangilinan J."/>
            <person name="Ruiz-duenas F.J."/>
            <person name="Barrasa J.M."/>
            <person name="Sanchez-Garcia M."/>
            <person name="Camarero S."/>
            <person name="Miyauchi S."/>
            <person name="Serrano A."/>
            <person name="Linde D."/>
            <person name="Babiker R."/>
            <person name="Drula E."/>
            <person name="Ayuso-Fernandez I."/>
            <person name="Pacheco R."/>
            <person name="Padilla G."/>
            <person name="Ferreira P."/>
            <person name="Barriuso J."/>
            <person name="Kellner H."/>
            <person name="Castanera R."/>
            <person name="Alfaro M."/>
            <person name="Ramirez L."/>
            <person name="Pisabarro A.G."/>
            <person name="Kuo A."/>
            <person name="Tritt A."/>
            <person name="Lipzen A."/>
            <person name="He G."/>
            <person name="Yan M."/>
            <person name="Ng V."/>
            <person name="Cullen D."/>
            <person name="Martin F."/>
            <person name="Rosso M.-N."/>
            <person name="Henrissat B."/>
            <person name="Hibbett D."/>
            <person name="Martinez A.T."/>
            <person name="Grigoriev I.V."/>
        </authorList>
    </citation>
    <scope>NUCLEOTIDE SEQUENCE</scope>
    <source>
        <strain evidence="2">AH 44721</strain>
    </source>
</reference>
<keyword evidence="3" id="KW-1185">Reference proteome</keyword>
<dbReference type="EMBL" id="JADNYJ010000133">
    <property type="protein sequence ID" value="KAF8881308.1"/>
    <property type="molecule type" value="Genomic_DNA"/>
</dbReference>
<sequence length="81" mass="9209">MVEWEIAIALLAVIVGYSRAGKLACCRSQSEGRESLLTLTLLTHLLSSTVSIQKPRKDELCQIDNRRTRRLSDFRVFHPPI</sequence>
<keyword evidence="1" id="KW-0732">Signal</keyword>
<protein>
    <recommendedName>
        <fullName evidence="4">Secreted protein</fullName>
    </recommendedName>
</protein>
<organism evidence="2 3">
    <name type="scientific">Gymnopilus junonius</name>
    <name type="common">Spectacular rustgill mushroom</name>
    <name type="synonym">Gymnopilus spectabilis subsp. junonius</name>
    <dbReference type="NCBI Taxonomy" id="109634"/>
    <lineage>
        <taxon>Eukaryota</taxon>
        <taxon>Fungi</taxon>
        <taxon>Dikarya</taxon>
        <taxon>Basidiomycota</taxon>
        <taxon>Agaricomycotina</taxon>
        <taxon>Agaricomycetes</taxon>
        <taxon>Agaricomycetidae</taxon>
        <taxon>Agaricales</taxon>
        <taxon>Agaricineae</taxon>
        <taxon>Hymenogastraceae</taxon>
        <taxon>Gymnopilus</taxon>
    </lineage>
</organism>
<name>A0A9P5NG27_GYMJU</name>
<dbReference type="AlphaFoldDB" id="A0A9P5NG27"/>
<accession>A0A9P5NG27</accession>
<evidence type="ECO:0000313" key="2">
    <source>
        <dbReference type="EMBL" id="KAF8881308.1"/>
    </source>
</evidence>
<gene>
    <name evidence="2" type="ORF">CPB84DRAFT_255699</name>
</gene>
<evidence type="ECO:0008006" key="4">
    <source>
        <dbReference type="Google" id="ProtNLM"/>
    </source>
</evidence>
<proteinExistence type="predicted"/>
<feature type="chain" id="PRO_5040425005" description="Secreted protein" evidence="1">
    <location>
        <begin position="21"/>
        <end position="81"/>
    </location>
</feature>
<comment type="caution">
    <text evidence="2">The sequence shown here is derived from an EMBL/GenBank/DDBJ whole genome shotgun (WGS) entry which is preliminary data.</text>
</comment>
<evidence type="ECO:0000256" key="1">
    <source>
        <dbReference type="SAM" id="SignalP"/>
    </source>
</evidence>
<evidence type="ECO:0000313" key="3">
    <source>
        <dbReference type="Proteomes" id="UP000724874"/>
    </source>
</evidence>
<dbReference type="Proteomes" id="UP000724874">
    <property type="component" value="Unassembled WGS sequence"/>
</dbReference>
<feature type="signal peptide" evidence="1">
    <location>
        <begin position="1"/>
        <end position="20"/>
    </location>
</feature>